<dbReference type="RefSeq" id="WP_188591341.1">
    <property type="nucleotide sequence ID" value="NZ_BMFU01000001.1"/>
</dbReference>
<dbReference type="EMBL" id="BMFU01000001">
    <property type="protein sequence ID" value="GGH46040.1"/>
    <property type="molecule type" value="Genomic_DNA"/>
</dbReference>
<organism evidence="1 2">
    <name type="scientific">Paenibacillus silvae</name>
    <dbReference type="NCBI Taxonomy" id="1325358"/>
    <lineage>
        <taxon>Bacteria</taxon>
        <taxon>Bacillati</taxon>
        <taxon>Bacillota</taxon>
        <taxon>Bacilli</taxon>
        <taxon>Bacillales</taxon>
        <taxon>Paenibacillaceae</taxon>
        <taxon>Paenibacillus</taxon>
    </lineage>
</organism>
<evidence type="ECO:0000313" key="1">
    <source>
        <dbReference type="EMBL" id="GGH46040.1"/>
    </source>
</evidence>
<keyword evidence="2" id="KW-1185">Reference proteome</keyword>
<dbReference type="Proteomes" id="UP000652153">
    <property type="component" value="Unassembled WGS sequence"/>
</dbReference>
<accession>A0ABQ1Z0U3</accession>
<name>A0ABQ1Z0U3_9BACL</name>
<comment type="caution">
    <text evidence="1">The sequence shown here is derived from an EMBL/GenBank/DDBJ whole genome shotgun (WGS) entry which is preliminary data.</text>
</comment>
<gene>
    <name evidence="1" type="ORF">GCM10008014_08450</name>
</gene>
<proteinExistence type="predicted"/>
<sequence>MKEDEKRFLIDIYNRCHNGYLKKDGISVKELIQEDGFYMHNKRAWYLLGKWTRKGWYEYGVNVRVGWLQPEGIEKAKELIAQGRGE</sequence>
<evidence type="ECO:0000313" key="2">
    <source>
        <dbReference type="Proteomes" id="UP000652153"/>
    </source>
</evidence>
<protein>
    <submittedName>
        <fullName evidence="1">Uncharacterized protein</fullName>
    </submittedName>
</protein>
<reference evidence="2" key="1">
    <citation type="journal article" date="2019" name="Int. J. Syst. Evol. Microbiol.">
        <title>The Global Catalogue of Microorganisms (GCM) 10K type strain sequencing project: providing services to taxonomists for standard genome sequencing and annotation.</title>
        <authorList>
            <consortium name="The Broad Institute Genomics Platform"/>
            <consortium name="The Broad Institute Genome Sequencing Center for Infectious Disease"/>
            <person name="Wu L."/>
            <person name="Ma J."/>
        </authorList>
    </citation>
    <scope>NUCLEOTIDE SEQUENCE [LARGE SCALE GENOMIC DNA]</scope>
    <source>
        <strain evidence="2">CGMCC 1.12770</strain>
    </source>
</reference>